<feature type="domain" description="SMP-30/Gluconolactonase/LRE-like region" evidence="4">
    <location>
        <begin position="84"/>
        <end position="296"/>
    </location>
</feature>
<evidence type="ECO:0000313" key="6">
    <source>
        <dbReference type="Proteomes" id="UP000070544"/>
    </source>
</evidence>
<accession>A0A139AUE0</accession>
<feature type="compositionally biased region" description="Basic residues" evidence="2">
    <location>
        <begin position="375"/>
        <end position="384"/>
    </location>
</feature>
<dbReference type="PANTHER" id="PTHR47572:SF4">
    <property type="entry name" value="LACTONASE DRP35"/>
    <property type="match status" value="1"/>
</dbReference>
<dbReference type="SUPFAM" id="SSF63829">
    <property type="entry name" value="Calcium-dependent phosphotriesterase"/>
    <property type="match status" value="1"/>
</dbReference>
<feature type="signal peptide" evidence="3">
    <location>
        <begin position="1"/>
        <end position="17"/>
    </location>
</feature>
<reference evidence="5 6" key="1">
    <citation type="journal article" date="2015" name="Genome Biol. Evol.">
        <title>Phylogenomic analyses indicate that early fungi evolved digesting cell walls of algal ancestors of land plants.</title>
        <authorList>
            <person name="Chang Y."/>
            <person name="Wang S."/>
            <person name="Sekimoto S."/>
            <person name="Aerts A.L."/>
            <person name="Choi C."/>
            <person name="Clum A."/>
            <person name="LaButti K.M."/>
            <person name="Lindquist E.A."/>
            <person name="Yee Ngan C."/>
            <person name="Ohm R.A."/>
            <person name="Salamov A.A."/>
            <person name="Grigoriev I.V."/>
            <person name="Spatafora J.W."/>
            <person name="Berbee M.L."/>
        </authorList>
    </citation>
    <scope>NUCLEOTIDE SEQUENCE [LARGE SCALE GENOMIC DNA]</scope>
    <source>
        <strain evidence="5 6">JEL478</strain>
    </source>
</reference>
<keyword evidence="6" id="KW-1185">Reference proteome</keyword>
<dbReference type="InterPro" id="IPR051262">
    <property type="entry name" value="SMP-30/CGR1_Lactonase"/>
</dbReference>
<evidence type="ECO:0000259" key="4">
    <source>
        <dbReference type="Pfam" id="PF08450"/>
    </source>
</evidence>
<keyword evidence="1" id="KW-0378">Hydrolase</keyword>
<organism evidence="5 6">
    <name type="scientific">Gonapodya prolifera (strain JEL478)</name>
    <name type="common">Monoblepharis prolifera</name>
    <dbReference type="NCBI Taxonomy" id="1344416"/>
    <lineage>
        <taxon>Eukaryota</taxon>
        <taxon>Fungi</taxon>
        <taxon>Fungi incertae sedis</taxon>
        <taxon>Chytridiomycota</taxon>
        <taxon>Chytridiomycota incertae sedis</taxon>
        <taxon>Monoblepharidomycetes</taxon>
        <taxon>Monoblepharidales</taxon>
        <taxon>Gonapodyaceae</taxon>
        <taxon>Gonapodya</taxon>
    </lineage>
</organism>
<dbReference type="Gene3D" id="2.40.10.500">
    <property type="match status" value="1"/>
</dbReference>
<name>A0A139AUE0_GONPJ</name>
<dbReference type="InterPro" id="IPR011042">
    <property type="entry name" value="6-blade_b-propeller_TolB-like"/>
</dbReference>
<dbReference type="PANTHER" id="PTHR47572">
    <property type="entry name" value="LIPOPROTEIN-RELATED"/>
    <property type="match status" value="1"/>
</dbReference>
<feature type="region of interest" description="Disordered" evidence="2">
    <location>
        <begin position="327"/>
        <end position="392"/>
    </location>
</feature>
<keyword evidence="3" id="KW-0732">Signal</keyword>
<proteinExistence type="predicted"/>
<evidence type="ECO:0000256" key="2">
    <source>
        <dbReference type="SAM" id="MobiDB-lite"/>
    </source>
</evidence>
<dbReference type="OrthoDB" id="423498at2759"/>
<dbReference type="OMA" id="NAKSICQ"/>
<dbReference type="AlphaFoldDB" id="A0A139AUE0"/>
<dbReference type="STRING" id="1344416.A0A139AUE0"/>
<evidence type="ECO:0000313" key="5">
    <source>
        <dbReference type="EMBL" id="KXS20324.1"/>
    </source>
</evidence>
<dbReference type="Proteomes" id="UP000070544">
    <property type="component" value="Unassembled WGS sequence"/>
</dbReference>
<dbReference type="Pfam" id="PF08450">
    <property type="entry name" value="SGL"/>
    <property type="match status" value="1"/>
</dbReference>
<feature type="compositionally biased region" description="Pro residues" evidence="2">
    <location>
        <begin position="332"/>
        <end position="349"/>
    </location>
</feature>
<sequence length="392" mass="40874">MRGIILLAALVPALASAQQTMLSAMTFLTSTTTGFGTFIEGAAVDATGAIYAVNFGNNTALATIGKVENNALFFSLANPGTSAFNGIRFSSTGVVYVADKNGRRVLAGAPADLANAKSICQDPRMLVGVPNDIAMTTGARWLFLSGMNYTANTTVKDGQVWACDTTTGTATLLKEMGRTNGIEVSPDNTALYVSEAFNLNFNVISNVIWKFTLNPTTGTISNQQLFANFSSLDNSAAVDVDGMRTDIMGNLYVARNGGGEVAKFDPAGNLLAKIKVSTMFPTNLEFGGPTGTTLFVVGRCGNANFGEGVGCVDTFQNDIPGRAFTELQMGQLPPPPATPPPTTPPPACVPSPNASPVAGTGNNMQGSATLPTTTKAKKPKRTKRPMTTTVAQ</sequence>
<protein>
    <submittedName>
        <fullName evidence="5">Calcium-dependent phosphotriesterase</fullName>
    </submittedName>
</protein>
<dbReference type="EMBL" id="KQ965736">
    <property type="protein sequence ID" value="KXS20324.1"/>
    <property type="molecule type" value="Genomic_DNA"/>
</dbReference>
<dbReference type="InterPro" id="IPR013658">
    <property type="entry name" value="SGL"/>
</dbReference>
<evidence type="ECO:0000256" key="1">
    <source>
        <dbReference type="ARBA" id="ARBA00022801"/>
    </source>
</evidence>
<dbReference type="Gene3D" id="2.120.10.30">
    <property type="entry name" value="TolB, C-terminal domain"/>
    <property type="match status" value="1"/>
</dbReference>
<gene>
    <name evidence="5" type="ORF">M427DRAFT_52546</name>
</gene>
<evidence type="ECO:0000256" key="3">
    <source>
        <dbReference type="SAM" id="SignalP"/>
    </source>
</evidence>
<dbReference type="GO" id="GO:0016787">
    <property type="term" value="F:hydrolase activity"/>
    <property type="evidence" value="ECO:0007669"/>
    <property type="project" value="UniProtKB-KW"/>
</dbReference>
<feature type="chain" id="PRO_5007296429" evidence="3">
    <location>
        <begin position="18"/>
        <end position="392"/>
    </location>
</feature>